<dbReference type="EMBL" id="LJCR01000227">
    <property type="protein sequence ID" value="KPV53573.1"/>
    <property type="molecule type" value="Genomic_DNA"/>
</dbReference>
<proteinExistence type="predicted"/>
<feature type="modified residue" description="4-aspartylphosphate" evidence="2">
    <location>
        <position position="58"/>
    </location>
</feature>
<dbReference type="Proteomes" id="UP000050509">
    <property type="component" value="Unassembled WGS sequence"/>
</dbReference>
<gene>
    <name evidence="4" type="ORF">SE17_08885</name>
</gene>
<dbReference type="GO" id="GO:0000160">
    <property type="term" value="P:phosphorelay signal transduction system"/>
    <property type="evidence" value="ECO:0007669"/>
    <property type="project" value="InterPro"/>
</dbReference>
<name>A0A0N8PSS9_9CHLR</name>
<dbReference type="SMART" id="SM00448">
    <property type="entry name" value="REC"/>
    <property type="match status" value="1"/>
</dbReference>
<dbReference type="SUPFAM" id="SSF52172">
    <property type="entry name" value="CheY-like"/>
    <property type="match status" value="1"/>
</dbReference>
<reference evidence="4 5" key="1">
    <citation type="submission" date="2015-09" db="EMBL/GenBank/DDBJ databases">
        <title>Draft genome sequence of Kouleothrix aurantiaca JCM 19913.</title>
        <authorList>
            <person name="Hemp J."/>
        </authorList>
    </citation>
    <scope>NUCLEOTIDE SEQUENCE [LARGE SCALE GENOMIC DNA]</scope>
    <source>
        <strain evidence="4 5">COM-B</strain>
    </source>
</reference>
<evidence type="ECO:0000259" key="3">
    <source>
        <dbReference type="PROSITE" id="PS50110"/>
    </source>
</evidence>
<dbReference type="Pfam" id="PF00072">
    <property type="entry name" value="Response_reg"/>
    <property type="match status" value="1"/>
</dbReference>
<dbReference type="PANTHER" id="PTHR44591:SF3">
    <property type="entry name" value="RESPONSE REGULATORY DOMAIN-CONTAINING PROTEIN"/>
    <property type="match status" value="1"/>
</dbReference>
<evidence type="ECO:0000313" key="5">
    <source>
        <dbReference type="Proteomes" id="UP000050509"/>
    </source>
</evidence>
<dbReference type="InterPro" id="IPR011006">
    <property type="entry name" value="CheY-like_superfamily"/>
</dbReference>
<dbReference type="Gene3D" id="3.40.50.2300">
    <property type="match status" value="1"/>
</dbReference>
<accession>A0A0N8PSS9</accession>
<dbReference type="PROSITE" id="PS50110">
    <property type="entry name" value="RESPONSE_REGULATORY"/>
    <property type="match status" value="1"/>
</dbReference>
<evidence type="ECO:0000256" key="2">
    <source>
        <dbReference type="PROSITE-ProRule" id="PRU00169"/>
    </source>
</evidence>
<keyword evidence="5" id="KW-1185">Reference proteome</keyword>
<dbReference type="AlphaFoldDB" id="A0A0N8PSS9"/>
<organism evidence="4 5">
    <name type="scientific">Kouleothrix aurantiaca</name>
    <dbReference type="NCBI Taxonomy" id="186479"/>
    <lineage>
        <taxon>Bacteria</taxon>
        <taxon>Bacillati</taxon>
        <taxon>Chloroflexota</taxon>
        <taxon>Chloroflexia</taxon>
        <taxon>Chloroflexales</taxon>
        <taxon>Roseiflexineae</taxon>
        <taxon>Roseiflexaceae</taxon>
        <taxon>Kouleothrix</taxon>
    </lineage>
</organism>
<dbReference type="InterPro" id="IPR001789">
    <property type="entry name" value="Sig_transdc_resp-reg_receiver"/>
</dbReference>
<protein>
    <recommendedName>
        <fullName evidence="3">Response regulatory domain-containing protein</fullName>
    </recommendedName>
</protein>
<dbReference type="PANTHER" id="PTHR44591">
    <property type="entry name" value="STRESS RESPONSE REGULATOR PROTEIN 1"/>
    <property type="match status" value="1"/>
</dbReference>
<keyword evidence="1 2" id="KW-0597">Phosphoprotein</keyword>
<evidence type="ECO:0000256" key="1">
    <source>
        <dbReference type="ARBA" id="ARBA00022553"/>
    </source>
</evidence>
<evidence type="ECO:0000313" key="4">
    <source>
        <dbReference type="EMBL" id="KPV53573.1"/>
    </source>
</evidence>
<sequence>MTPKLGQATILVVDDEQAIVTLLVDILTDAGYRVITARNGREALACLDRERADLILSDVMMPVMDGLALFQTVQASPALQSIPIILMSAVASFNSQIREHSNTQLITKPFDLDMLLATVDSYLA</sequence>
<feature type="domain" description="Response regulatory" evidence="3">
    <location>
        <begin position="9"/>
        <end position="123"/>
    </location>
</feature>
<comment type="caution">
    <text evidence="4">The sequence shown here is derived from an EMBL/GenBank/DDBJ whole genome shotgun (WGS) entry which is preliminary data.</text>
</comment>
<dbReference type="InterPro" id="IPR050595">
    <property type="entry name" value="Bact_response_regulator"/>
</dbReference>